<evidence type="ECO:0000313" key="3">
    <source>
        <dbReference type="Proteomes" id="UP001500630"/>
    </source>
</evidence>
<dbReference type="EMBL" id="BAABDQ010000010">
    <property type="protein sequence ID" value="GAA3561530.1"/>
    <property type="molecule type" value="Genomic_DNA"/>
</dbReference>
<dbReference type="Proteomes" id="UP001500630">
    <property type="component" value="Unassembled WGS sequence"/>
</dbReference>
<organism evidence="2 3">
    <name type="scientific">Nonomuraea rosea</name>
    <dbReference type="NCBI Taxonomy" id="638574"/>
    <lineage>
        <taxon>Bacteria</taxon>
        <taxon>Bacillati</taxon>
        <taxon>Actinomycetota</taxon>
        <taxon>Actinomycetes</taxon>
        <taxon>Streptosporangiales</taxon>
        <taxon>Streptosporangiaceae</taxon>
        <taxon>Nonomuraea</taxon>
    </lineage>
</organism>
<feature type="domain" description="Bacterial Pleckstrin homology" evidence="1">
    <location>
        <begin position="34"/>
        <end position="143"/>
    </location>
</feature>
<dbReference type="InterPro" id="IPR037063">
    <property type="entry name" value="PHb_sf"/>
</dbReference>
<dbReference type="Pfam" id="PF08000">
    <property type="entry name" value="bPH_1"/>
    <property type="match status" value="1"/>
</dbReference>
<accession>A0ABP6X7D5</accession>
<dbReference type="Gene3D" id="2.30.29.50">
    <property type="entry name" value="Bacterial Pleckstrin homology domain"/>
    <property type="match status" value="1"/>
</dbReference>
<name>A0ABP6X7D5_9ACTN</name>
<reference evidence="3" key="1">
    <citation type="journal article" date="2019" name="Int. J. Syst. Evol. Microbiol.">
        <title>The Global Catalogue of Microorganisms (GCM) 10K type strain sequencing project: providing services to taxonomists for standard genome sequencing and annotation.</title>
        <authorList>
            <consortium name="The Broad Institute Genomics Platform"/>
            <consortium name="The Broad Institute Genome Sequencing Center for Infectious Disease"/>
            <person name="Wu L."/>
            <person name="Ma J."/>
        </authorList>
    </citation>
    <scope>NUCLEOTIDE SEQUENCE [LARGE SCALE GENOMIC DNA]</scope>
    <source>
        <strain evidence="3">JCM 17326</strain>
    </source>
</reference>
<evidence type="ECO:0000313" key="2">
    <source>
        <dbReference type="EMBL" id="GAA3561530.1"/>
    </source>
</evidence>
<protein>
    <recommendedName>
        <fullName evidence="1">Bacterial Pleckstrin homology domain-containing protein</fullName>
    </recommendedName>
</protein>
<proteinExistence type="predicted"/>
<dbReference type="InterPro" id="IPR012544">
    <property type="entry name" value="PHb"/>
</dbReference>
<comment type="caution">
    <text evidence="2">The sequence shown here is derived from an EMBL/GenBank/DDBJ whole genome shotgun (WGS) entry which is preliminary data.</text>
</comment>
<dbReference type="SUPFAM" id="SSF50729">
    <property type="entry name" value="PH domain-like"/>
    <property type="match status" value="1"/>
</dbReference>
<evidence type="ECO:0000259" key="1">
    <source>
        <dbReference type="Pfam" id="PF08000"/>
    </source>
</evidence>
<keyword evidence="3" id="KW-1185">Reference proteome</keyword>
<sequence length="147" mass="15531">MTLPALALFGNAPGNAGAGPVRCAGMADIPYDRKEQLKQIESGLLQGERIIAVYDAIGAGTGFLGLTDRRVIVQDKSFAGKRIAITSIPYGKISAVSVVSNKSIAGGFFSSGAIAIHVGTHTYEVDFRGDNKAHHVHNVILHYISQP</sequence>
<gene>
    <name evidence="2" type="ORF">GCM10022419_047690</name>
</gene>